<feature type="compositionally biased region" description="Basic and acidic residues" evidence="1">
    <location>
        <begin position="691"/>
        <end position="700"/>
    </location>
</feature>
<proteinExistence type="predicted"/>
<name>A0A6L2K0A6_TANCI</name>
<gene>
    <name evidence="2" type="ORF">Tci_013453</name>
</gene>
<feature type="compositionally biased region" description="Basic and acidic residues" evidence="1">
    <location>
        <begin position="669"/>
        <end position="683"/>
    </location>
</feature>
<feature type="region of interest" description="Disordered" evidence="1">
    <location>
        <begin position="669"/>
        <end position="715"/>
    </location>
</feature>
<protein>
    <recommendedName>
        <fullName evidence="3">Reverse transcriptase domain-containing protein</fullName>
    </recommendedName>
</protein>
<comment type="caution">
    <text evidence="2">The sequence shown here is derived from an EMBL/GenBank/DDBJ whole genome shotgun (WGS) entry which is preliminary data.</text>
</comment>
<evidence type="ECO:0000256" key="1">
    <source>
        <dbReference type="SAM" id="MobiDB-lite"/>
    </source>
</evidence>
<feature type="region of interest" description="Disordered" evidence="1">
    <location>
        <begin position="207"/>
        <end position="245"/>
    </location>
</feature>
<dbReference type="EMBL" id="BKCJ010001442">
    <property type="protein sequence ID" value="GEU41475.1"/>
    <property type="molecule type" value="Genomic_DNA"/>
</dbReference>
<feature type="region of interest" description="Disordered" evidence="1">
    <location>
        <begin position="1009"/>
        <end position="1049"/>
    </location>
</feature>
<dbReference type="PANTHER" id="PTHR33240:SF15">
    <property type="entry name" value="GAG-PRO-LIKE PROTEIN"/>
    <property type="match status" value="1"/>
</dbReference>
<dbReference type="AlphaFoldDB" id="A0A6L2K0A6"/>
<evidence type="ECO:0000313" key="2">
    <source>
        <dbReference type="EMBL" id="GEU41475.1"/>
    </source>
</evidence>
<sequence length="1049" mass="120595">MHTVAGDGVAGIKRHRCDLSSDGVRNLVTASGRSRLKGDLESSTWRWLQDYKVTPSRRIMNPQDAQQVAAHDEIWVSLFERVKFWYSIKMVQGMNSYEFLLANKNCVVIADVFRIILDIYPRVKGVNFTDVPDDDTTLAFLIKLGYKGLLYKHTNMFVDHMQQPWRTLAAIINKRLSGKTTINDKLPIKQSESYQMFIKYSTGQIFPKKSRGNGSQRKKTADDSQETVDVSEESEHEPKPVNRKTASRRVVKKKVIIFVIDNIILDLDVSLELGKSISITEAEEEEAAKQVHATHARITLCKLLKKARRQERDNQVLEAQVKELVVNQGFSMSPQLSLLPQVKELYKIRVRKDEDEEMINVEVDDSDKGDEEVIDAAKADTEKTLEVKDDAKKSKLPPTSLSLSVSLGFGDQFLKLYSDFSLVSIVKDIAYADVISLMDILIQQETPQTQCPSVQKVPDDVPPLWLEGLPFELEWDHLPNYTIRSSNSFEWHKIIFEMIINMGTRHVKAYTLRERYIIKTSELNLNTSVRTMMKSERWNEDLSPTEKLLQPFGHGLLWSVGNEKELWDLRVHRTGKEAGSQQNKFTKTHLAVHNIKQREYKSTKDFITRYADDSLQILGLHEKQCISGFVHGLRIKSLVEHLFKDLPTTYKGLMEKTYTWIEAREVATNETPNDQRENFERSRKSYQNDNRGQKDRDRFSPYRGPSHRLLSTMSKSPREILATEKAARSFEQPPQRNNSEVGEIKFRPLRNISSADPVIIKAYVPGRQVNRVYLDRGSSCEVIYEHCFLKLKPSIQSLRVDSMIPLVGFSREISWPLGEVPLEITIEVGPLTTTKTLNFVIMGFDLPHNIILKRIAMQQMGIVVSTIHGAIKFNMPQGVGTVLSQYNPREPKEEQRATSKQHQEEVKSILSCVDTRERIAVNDRYPEQTIAIGRELPTKTKIKLQDLLRIINELKHLVLVKQKKRGMALERNEVIYTQVEDLTKANILQEVKYQMWVSNPVKMEAVRRLHRHKQSLSQRTPLATHDRAKSQRPPPASTKMLFNYKDPNV</sequence>
<organism evidence="2">
    <name type="scientific">Tanacetum cinerariifolium</name>
    <name type="common">Dalmatian daisy</name>
    <name type="synonym">Chrysanthemum cinerariifolium</name>
    <dbReference type="NCBI Taxonomy" id="118510"/>
    <lineage>
        <taxon>Eukaryota</taxon>
        <taxon>Viridiplantae</taxon>
        <taxon>Streptophyta</taxon>
        <taxon>Embryophyta</taxon>
        <taxon>Tracheophyta</taxon>
        <taxon>Spermatophyta</taxon>
        <taxon>Magnoliopsida</taxon>
        <taxon>eudicotyledons</taxon>
        <taxon>Gunneridae</taxon>
        <taxon>Pentapetalae</taxon>
        <taxon>asterids</taxon>
        <taxon>campanulids</taxon>
        <taxon>Asterales</taxon>
        <taxon>Asteraceae</taxon>
        <taxon>Asteroideae</taxon>
        <taxon>Anthemideae</taxon>
        <taxon>Anthemidinae</taxon>
        <taxon>Tanacetum</taxon>
    </lineage>
</organism>
<feature type="compositionally biased region" description="Acidic residues" evidence="1">
    <location>
        <begin position="223"/>
        <end position="235"/>
    </location>
</feature>
<accession>A0A6L2K0A6</accession>
<reference evidence="2" key="1">
    <citation type="journal article" date="2019" name="Sci. Rep.">
        <title>Draft genome of Tanacetum cinerariifolium, the natural source of mosquito coil.</title>
        <authorList>
            <person name="Yamashiro T."/>
            <person name="Shiraishi A."/>
            <person name="Satake H."/>
            <person name="Nakayama K."/>
        </authorList>
    </citation>
    <scope>NUCLEOTIDE SEQUENCE</scope>
</reference>
<dbReference type="PANTHER" id="PTHR33240">
    <property type="entry name" value="OS08G0508500 PROTEIN"/>
    <property type="match status" value="1"/>
</dbReference>
<evidence type="ECO:0008006" key="3">
    <source>
        <dbReference type="Google" id="ProtNLM"/>
    </source>
</evidence>